<dbReference type="EMBL" id="KZ665154">
    <property type="protein sequence ID" value="PPS01191.1"/>
    <property type="molecule type" value="Genomic_DNA"/>
</dbReference>
<dbReference type="Proteomes" id="UP000239757">
    <property type="component" value="Unassembled WGS sequence"/>
</dbReference>
<name>A0A2P5XCX7_GOSBA</name>
<evidence type="ECO:0000313" key="2">
    <source>
        <dbReference type="EMBL" id="PPS01191.1"/>
    </source>
</evidence>
<feature type="compositionally biased region" description="Basic and acidic residues" evidence="1">
    <location>
        <begin position="88"/>
        <end position="99"/>
    </location>
</feature>
<dbReference type="AlphaFoldDB" id="A0A2P5XCX7"/>
<accession>A0A2P5XCX7</accession>
<gene>
    <name evidence="2" type="ORF">GOBAR_AA19471</name>
</gene>
<organism evidence="2 3">
    <name type="scientific">Gossypium barbadense</name>
    <name type="common">Sea Island cotton</name>
    <name type="synonym">Hibiscus barbadensis</name>
    <dbReference type="NCBI Taxonomy" id="3634"/>
    <lineage>
        <taxon>Eukaryota</taxon>
        <taxon>Viridiplantae</taxon>
        <taxon>Streptophyta</taxon>
        <taxon>Embryophyta</taxon>
        <taxon>Tracheophyta</taxon>
        <taxon>Spermatophyta</taxon>
        <taxon>Magnoliopsida</taxon>
        <taxon>eudicotyledons</taxon>
        <taxon>Gunneridae</taxon>
        <taxon>Pentapetalae</taxon>
        <taxon>rosids</taxon>
        <taxon>malvids</taxon>
        <taxon>Malvales</taxon>
        <taxon>Malvaceae</taxon>
        <taxon>Malvoideae</taxon>
        <taxon>Gossypium</taxon>
    </lineage>
</organism>
<evidence type="ECO:0000313" key="3">
    <source>
        <dbReference type="Proteomes" id="UP000239757"/>
    </source>
</evidence>
<sequence>MTGSEVIGFGVSKMVHLSSLELHLKEGVLASAETGNINEGTPNENRVQVPQHTRADPREEYMNSRTFHTRAWIQALRPNMQLESEEFHMGEGAHQRPNQEHLSTWNGTLPSPVRSSALLSLLTS</sequence>
<evidence type="ECO:0000256" key="1">
    <source>
        <dbReference type="SAM" id="MobiDB-lite"/>
    </source>
</evidence>
<feature type="compositionally biased region" description="Polar residues" evidence="1">
    <location>
        <begin position="100"/>
        <end position="109"/>
    </location>
</feature>
<proteinExistence type="predicted"/>
<feature type="compositionally biased region" description="Polar residues" evidence="1">
    <location>
        <begin position="33"/>
        <end position="51"/>
    </location>
</feature>
<feature type="region of interest" description="Disordered" evidence="1">
    <location>
        <begin position="33"/>
        <end position="57"/>
    </location>
</feature>
<reference evidence="2 3" key="1">
    <citation type="submission" date="2015-01" db="EMBL/GenBank/DDBJ databases">
        <title>Genome of allotetraploid Gossypium barbadense reveals genomic plasticity and fiber elongation in cotton evolution.</title>
        <authorList>
            <person name="Chen X."/>
            <person name="Liu X."/>
            <person name="Zhao B."/>
            <person name="Zheng H."/>
            <person name="Hu Y."/>
            <person name="Lu G."/>
            <person name="Yang C."/>
            <person name="Chen J."/>
            <person name="Shan C."/>
            <person name="Zhang L."/>
            <person name="Zhou Y."/>
            <person name="Wang L."/>
            <person name="Guo W."/>
            <person name="Bai Y."/>
            <person name="Ruan J."/>
            <person name="Shangguan X."/>
            <person name="Mao Y."/>
            <person name="Jiang J."/>
            <person name="Zhu Y."/>
            <person name="Lei J."/>
            <person name="Kang H."/>
            <person name="Chen S."/>
            <person name="He X."/>
            <person name="Wang R."/>
            <person name="Wang Y."/>
            <person name="Chen J."/>
            <person name="Wang L."/>
            <person name="Yu S."/>
            <person name="Wang B."/>
            <person name="Wei J."/>
            <person name="Song S."/>
            <person name="Lu X."/>
            <person name="Gao Z."/>
            <person name="Gu W."/>
            <person name="Deng X."/>
            <person name="Ma D."/>
            <person name="Wang S."/>
            <person name="Liang W."/>
            <person name="Fang L."/>
            <person name="Cai C."/>
            <person name="Zhu X."/>
            <person name="Zhou B."/>
            <person name="Zhang Y."/>
            <person name="Chen Z."/>
            <person name="Xu S."/>
            <person name="Zhu R."/>
            <person name="Wang S."/>
            <person name="Zhang T."/>
            <person name="Zhao G."/>
        </authorList>
    </citation>
    <scope>NUCLEOTIDE SEQUENCE [LARGE SCALE GENOMIC DNA]</scope>
    <source>
        <strain evidence="3">cv. Xinhai21</strain>
        <tissue evidence="2">Leaf</tissue>
    </source>
</reference>
<feature type="region of interest" description="Disordered" evidence="1">
    <location>
        <begin position="88"/>
        <end position="109"/>
    </location>
</feature>
<protein>
    <submittedName>
        <fullName evidence="2">Uncharacterized protein</fullName>
    </submittedName>
</protein>